<dbReference type="EMBL" id="ARXU01000007">
    <property type="protein sequence ID" value="KGD60944.1"/>
    <property type="molecule type" value="Genomic_DNA"/>
</dbReference>
<dbReference type="InterPro" id="IPR025048">
    <property type="entry name" value="DUF3987"/>
</dbReference>
<dbReference type="Pfam" id="PF13148">
    <property type="entry name" value="DUF3987"/>
    <property type="match status" value="1"/>
</dbReference>
<accession>A0ABR4WBZ4</accession>
<reference evidence="1 2" key="1">
    <citation type="submission" date="2012-09" db="EMBL/GenBank/DDBJ databases">
        <title>Genome Sequence of alkane-degrading Bacterium Alcanivorax jadensis T9.</title>
        <authorList>
            <person name="Lai Q."/>
            <person name="Shao Z."/>
        </authorList>
    </citation>
    <scope>NUCLEOTIDE SEQUENCE [LARGE SCALE GENOMIC DNA]</scope>
    <source>
        <strain evidence="1 2">T9</strain>
    </source>
</reference>
<protein>
    <recommendedName>
        <fullName evidence="3">DUF3987 domain-containing protein</fullName>
    </recommendedName>
</protein>
<evidence type="ECO:0000313" key="2">
    <source>
        <dbReference type="Proteomes" id="UP000029443"/>
    </source>
</evidence>
<dbReference type="Proteomes" id="UP000029443">
    <property type="component" value="Unassembled WGS sequence"/>
</dbReference>
<dbReference type="RefSeq" id="WP_198030660.1">
    <property type="nucleotide sequence ID" value="NZ_ARXU01000007.1"/>
</dbReference>
<evidence type="ECO:0000313" key="1">
    <source>
        <dbReference type="EMBL" id="KGD60944.1"/>
    </source>
</evidence>
<name>A0ABR4WBZ4_9GAMM</name>
<comment type="caution">
    <text evidence="1">The sequence shown here is derived from an EMBL/GenBank/DDBJ whole genome shotgun (WGS) entry which is preliminary data.</text>
</comment>
<evidence type="ECO:0008006" key="3">
    <source>
        <dbReference type="Google" id="ProtNLM"/>
    </source>
</evidence>
<sequence length="483" mass="54126">MEYPMTREPNPAALCYSQPLFGEAVRQAHQNFQAPYRLCLMGGLAALSSAAQSLVDVVMPYGARVPAGVYLALIARSGERKSTVERRFMKEIKALDDNLEEEHNCNLADYKVKMLEWKNRKKQLEKKLGKSGNDQHELTRIREELRELLASEPTKPQRAKLVYEDISPMAMLNALNETGVGTLVSSEGGIIVDGKSFDAVPHLNSLWSGDKVSVARVGKPSLNISDARLTVSIMLQPEIFKPQTGKKGEKIRGSGHWARYLVINPESTQGTRLSTRQANSWEHLDAFDRRIREILSKARMARIVGDVEREEIRFSEEAAAAWYKLADRIEEAILPGGQFEHASDHASKLGENIARVAALLHFFEGDGGAITVETLNVAADICNECSDDFLKLFVPPPEEVRDAVELDKLINRMRDDGLRFIRRTYLHKRCPNAQRTGGRFFRALDVLLREGVIRSYVDMSNSQCLDLCPLLPLPWGGPLNGHH</sequence>
<gene>
    <name evidence="1" type="ORF">T9A_02142</name>
</gene>
<proteinExistence type="predicted"/>
<keyword evidence="2" id="KW-1185">Reference proteome</keyword>
<organism evidence="1 2">
    <name type="scientific">Alcanivorax jadensis T9</name>
    <dbReference type="NCBI Taxonomy" id="1177181"/>
    <lineage>
        <taxon>Bacteria</taxon>
        <taxon>Pseudomonadati</taxon>
        <taxon>Pseudomonadota</taxon>
        <taxon>Gammaproteobacteria</taxon>
        <taxon>Oceanospirillales</taxon>
        <taxon>Alcanivoracaceae</taxon>
        <taxon>Alcanivorax</taxon>
    </lineage>
</organism>